<comment type="subunit">
    <text evidence="4">Monomer.</text>
</comment>
<gene>
    <name evidence="24" type="primary">mutM</name>
    <name evidence="24" type="ORF">FCL54_20355</name>
</gene>
<evidence type="ECO:0000256" key="19">
    <source>
        <dbReference type="ARBA" id="ARBA00044632"/>
    </source>
</evidence>
<dbReference type="InterPro" id="IPR035937">
    <property type="entry name" value="FPG_N"/>
</dbReference>
<evidence type="ECO:0000259" key="22">
    <source>
        <dbReference type="PROSITE" id="PS51066"/>
    </source>
</evidence>
<keyword evidence="17 24" id="KW-0326">Glycosidase</keyword>
<evidence type="ECO:0000256" key="10">
    <source>
        <dbReference type="ARBA" id="ARBA00022771"/>
    </source>
</evidence>
<evidence type="ECO:0000256" key="1">
    <source>
        <dbReference type="ARBA" id="ARBA00001668"/>
    </source>
</evidence>
<dbReference type="Pfam" id="PF01149">
    <property type="entry name" value="Fapy_DNA_glyco"/>
    <property type="match status" value="1"/>
</dbReference>
<dbReference type="PANTHER" id="PTHR22993:SF9">
    <property type="entry name" value="FORMAMIDOPYRIMIDINE-DNA GLYCOSYLASE"/>
    <property type="match status" value="1"/>
</dbReference>
<keyword evidence="14" id="KW-0234">DNA repair</keyword>
<dbReference type="GO" id="GO:0008270">
    <property type="term" value="F:zinc ion binding"/>
    <property type="evidence" value="ECO:0007669"/>
    <property type="project" value="UniProtKB-KW"/>
</dbReference>
<name>A0A5R9EX64_9BACL</name>
<comment type="cofactor">
    <cofactor evidence="2">
        <name>Zn(2+)</name>
        <dbReference type="ChEBI" id="CHEBI:29105"/>
    </cofactor>
</comment>
<evidence type="ECO:0000256" key="12">
    <source>
        <dbReference type="ARBA" id="ARBA00022833"/>
    </source>
</evidence>
<evidence type="ECO:0000256" key="5">
    <source>
        <dbReference type="ARBA" id="ARBA00012024"/>
    </source>
</evidence>
<keyword evidence="21" id="KW-1133">Transmembrane helix</keyword>
<dbReference type="GO" id="GO:0140078">
    <property type="term" value="F:class I DNA-(apurinic or apyrimidinic site) endonuclease activity"/>
    <property type="evidence" value="ECO:0007669"/>
    <property type="project" value="UniProtKB-EC"/>
</dbReference>
<evidence type="ECO:0000256" key="15">
    <source>
        <dbReference type="ARBA" id="ARBA00023239"/>
    </source>
</evidence>
<dbReference type="PANTHER" id="PTHR22993">
    <property type="entry name" value="FORMAMIDOPYRIMIDINE-DNA GLYCOSYLASE"/>
    <property type="match status" value="1"/>
</dbReference>
<evidence type="ECO:0000256" key="8">
    <source>
        <dbReference type="ARBA" id="ARBA00022723"/>
    </source>
</evidence>
<keyword evidence="13" id="KW-0238">DNA-binding</keyword>
<evidence type="ECO:0000256" key="14">
    <source>
        <dbReference type="ARBA" id="ARBA00023204"/>
    </source>
</evidence>
<dbReference type="AlphaFoldDB" id="A0A5R9EX64"/>
<evidence type="ECO:0000256" key="6">
    <source>
        <dbReference type="ARBA" id="ARBA00012720"/>
    </source>
</evidence>
<keyword evidence="12" id="KW-0862">Zinc</keyword>
<dbReference type="PROSITE" id="PS51068">
    <property type="entry name" value="FPG_CAT"/>
    <property type="match status" value="1"/>
</dbReference>
<dbReference type="Pfam" id="PF06831">
    <property type="entry name" value="H2TH"/>
    <property type="match status" value="1"/>
</dbReference>
<dbReference type="RefSeq" id="WP_138128921.1">
    <property type="nucleotide sequence ID" value="NZ_SWLG01000021.1"/>
</dbReference>
<dbReference type="NCBIfam" id="TIGR00577">
    <property type="entry name" value="fpg"/>
    <property type="match status" value="1"/>
</dbReference>
<dbReference type="InterPro" id="IPR020629">
    <property type="entry name" value="FPG_Glyclase"/>
</dbReference>
<keyword evidence="11 24" id="KW-0378">Hydrolase</keyword>
<evidence type="ECO:0000256" key="2">
    <source>
        <dbReference type="ARBA" id="ARBA00001947"/>
    </source>
</evidence>
<dbReference type="InterPro" id="IPR000214">
    <property type="entry name" value="Znf_DNA_glyclase/AP_lyase"/>
</dbReference>
<evidence type="ECO:0000256" key="17">
    <source>
        <dbReference type="ARBA" id="ARBA00023295"/>
    </source>
</evidence>
<keyword evidence="9" id="KW-0227">DNA damage</keyword>
<keyword evidence="16" id="KW-0511">Multifunctional enzyme</keyword>
<protein>
    <recommendedName>
        <fullName evidence="7">Formamidopyrimidine-DNA glycosylase</fullName>
        <ecNumber evidence="5">3.2.2.23</ecNumber>
        <ecNumber evidence="6">4.2.99.18</ecNumber>
    </recommendedName>
    <alternativeName>
        <fullName evidence="18">DNA-(apurinic or apyrimidinic site) lyase MutM</fullName>
    </alternativeName>
</protein>
<proteinExistence type="inferred from homology"/>
<evidence type="ECO:0000256" key="18">
    <source>
        <dbReference type="ARBA" id="ARBA00030638"/>
    </source>
</evidence>
<evidence type="ECO:0000256" key="16">
    <source>
        <dbReference type="ARBA" id="ARBA00023268"/>
    </source>
</evidence>
<dbReference type="Proteomes" id="UP000308230">
    <property type="component" value="Unassembled WGS sequence"/>
</dbReference>
<dbReference type="InterPro" id="IPR010979">
    <property type="entry name" value="Ribosomal_uS13-like_H2TH"/>
</dbReference>
<dbReference type="Gene3D" id="1.10.8.50">
    <property type="match status" value="1"/>
</dbReference>
<comment type="similarity">
    <text evidence="3">Belongs to the FPG family.</text>
</comment>
<keyword evidence="15 24" id="KW-0456">Lyase</keyword>
<dbReference type="GO" id="GO:0003690">
    <property type="term" value="F:double-stranded DNA binding"/>
    <property type="evidence" value="ECO:0007669"/>
    <property type="project" value="UniProtKB-ARBA"/>
</dbReference>
<keyword evidence="10 20" id="KW-0863">Zinc-finger</keyword>
<dbReference type="Pfam" id="PF06827">
    <property type="entry name" value="zf-FPG_IleRS"/>
    <property type="match status" value="1"/>
</dbReference>
<dbReference type="Gene3D" id="3.20.190.10">
    <property type="entry name" value="MutM-like, N-terminal"/>
    <property type="match status" value="1"/>
</dbReference>
<comment type="catalytic activity">
    <reaction evidence="1">
        <text>Hydrolysis of DNA containing ring-opened 7-methylguanine residues, releasing 2,6-diamino-4-hydroxy-5-(N-methyl)formamidopyrimidine.</text>
        <dbReference type="EC" id="3.2.2.23"/>
    </reaction>
</comment>
<evidence type="ECO:0000256" key="4">
    <source>
        <dbReference type="ARBA" id="ARBA00011245"/>
    </source>
</evidence>
<dbReference type="PROSITE" id="PS51066">
    <property type="entry name" value="ZF_FPG_2"/>
    <property type="match status" value="1"/>
</dbReference>
<comment type="caution">
    <text evidence="24">The sequence shown here is derived from an EMBL/GenBank/DDBJ whole genome shotgun (WGS) entry which is preliminary data.</text>
</comment>
<feature type="domain" description="Formamidopyrimidine-DNA glycosylase catalytic" evidence="23">
    <location>
        <begin position="2"/>
        <end position="106"/>
    </location>
</feature>
<evidence type="ECO:0000256" key="9">
    <source>
        <dbReference type="ARBA" id="ARBA00022763"/>
    </source>
</evidence>
<dbReference type="NCBIfam" id="NF002211">
    <property type="entry name" value="PRK01103.1"/>
    <property type="match status" value="1"/>
</dbReference>
<dbReference type="GO" id="GO:0034039">
    <property type="term" value="F:8-oxo-7,8-dihydroguanine DNA N-glycosylase activity"/>
    <property type="evidence" value="ECO:0007669"/>
    <property type="project" value="TreeGrafter"/>
</dbReference>
<feature type="domain" description="FPG-type" evidence="22">
    <location>
        <begin position="235"/>
        <end position="269"/>
    </location>
</feature>
<feature type="transmembrane region" description="Helical" evidence="21">
    <location>
        <begin position="59"/>
        <end position="82"/>
    </location>
</feature>
<dbReference type="GO" id="GO:0003684">
    <property type="term" value="F:damaged DNA binding"/>
    <property type="evidence" value="ECO:0007669"/>
    <property type="project" value="InterPro"/>
</dbReference>
<keyword evidence="21" id="KW-0812">Transmembrane</keyword>
<dbReference type="SMART" id="SM01232">
    <property type="entry name" value="H2TH"/>
    <property type="match status" value="1"/>
</dbReference>
<reference evidence="24 25" key="1">
    <citation type="submission" date="2019-04" db="EMBL/GenBank/DDBJ databases">
        <title>Bacillus caeni sp. nov., a bacterium isolated from mangrove sediment.</title>
        <authorList>
            <person name="Huang H."/>
            <person name="Mo K."/>
            <person name="Hu Y."/>
        </authorList>
    </citation>
    <scope>NUCLEOTIDE SEQUENCE [LARGE SCALE GENOMIC DNA]</scope>
    <source>
        <strain evidence="24 25">HB172195</strain>
    </source>
</reference>
<evidence type="ECO:0000256" key="21">
    <source>
        <dbReference type="SAM" id="Phobius"/>
    </source>
</evidence>
<evidence type="ECO:0000256" key="3">
    <source>
        <dbReference type="ARBA" id="ARBA00009409"/>
    </source>
</evidence>
<dbReference type="SUPFAM" id="SSF46946">
    <property type="entry name" value="S13-like H2TH domain"/>
    <property type="match status" value="1"/>
</dbReference>
<keyword evidence="21" id="KW-0472">Membrane</keyword>
<dbReference type="InterPro" id="IPR015886">
    <property type="entry name" value="H2TH_FPG"/>
</dbReference>
<dbReference type="EC" id="4.2.99.18" evidence="6"/>
<dbReference type="EMBL" id="SWLG01000021">
    <property type="protein sequence ID" value="TLS35451.1"/>
    <property type="molecule type" value="Genomic_DNA"/>
</dbReference>
<keyword evidence="8" id="KW-0479">Metal-binding</keyword>
<dbReference type="OrthoDB" id="9800855at2"/>
<organism evidence="24 25">
    <name type="scientific">Exobacillus caeni</name>
    <dbReference type="NCBI Taxonomy" id="2574798"/>
    <lineage>
        <taxon>Bacteria</taxon>
        <taxon>Bacillati</taxon>
        <taxon>Bacillota</taxon>
        <taxon>Bacilli</taxon>
        <taxon>Bacillales</taxon>
        <taxon>Guptibacillaceae</taxon>
        <taxon>Exobacillus</taxon>
    </lineage>
</organism>
<evidence type="ECO:0000256" key="20">
    <source>
        <dbReference type="PROSITE-ProRule" id="PRU00391"/>
    </source>
</evidence>
<dbReference type="SUPFAM" id="SSF81624">
    <property type="entry name" value="N-terminal domain of MutM-like DNA repair proteins"/>
    <property type="match status" value="1"/>
</dbReference>
<accession>A0A5R9EX64</accession>
<dbReference type="InterPro" id="IPR012319">
    <property type="entry name" value="FPG_cat"/>
</dbReference>
<dbReference type="FunFam" id="1.10.8.50:FF:000003">
    <property type="entry name" value="Formamidopyrimidine-DNA glycosylase"/>
    <property type="match status" value="1"/>
</dbReference>
<dbReference type="SUPFAM" id="SSF57716">
    <property type="entry name" value="Glucocorticoid receptor-like (DNA-binding domain)"/>
    <property type="match status" value="1"/>
</dbReference>
<evidence type="ECO:0000256" key="7">
    <source>
        <dbReference type="ARBA" id="ARBA00016240"/>
    </source>
</evidence>
<keyword evidence="25" id="KW-1185">Reference proteome</keyword>
<evidence type="ECO:0000256" key="11">
    <source>
        <dbReference type="ARBA" id="ARBA00022801"/>
    </source>
</evidence>
<dbReference type="EC" id="3.2.2.23" evidence="5"/>
<dbReference type="GO" id="GO:0006284">
    <property type="term" value="P:base-excision repair"/>
    <property type="evidence" value="ECO:0007669"/>
    <property type="project" value="InterPro"/>
</dbReference>
<evidence type="ECO:0000259" key="23">
    <source>
        <dbReference type="PROSITE" id="PS51068"/>
    </source>
</evidence>
<comment type="catalytic activity">
    <reaction evidence="19">
        <text>2'-deoxyribonucleotide-(2'-deoxyribose 5'-phosphate)-2'-deoxyribonucleotide-DNA = a 3'-end 2'-deoxyribonucleotide-(2,3-dehydro-2,3-deoxyribose 5'-phosphate)-DNA + a 5'-end 5'-phospho-2'-deoxyribonucleoside-DNA + H(+)</text>
        <dbReference type="Rhea" id="RHEA:66592"/>
        <dbReference type="Rhea" id="RHEA-COMP:13180"/>
        <dbReference type="Rhea" id="RHEA-COMP:16897"/>
        <dbReference type="Rhea" id="RHEA-COMP:17067"/>
        <dbReference type="ChEBI" id="CHEBI:15378"/>
        <dbReference type="ChEBI" id="CHEBI:136412"/>
        <dbReference type="ChEBI" id="CHEBI:157695"/>
        <dbReference type="ChEBI" id="CHEBI:167181"/>
        <dbReference type="EC" id="4.2.99.18"/>
    </reaction>
</comment>
<evidence type="ECO:0000313" key="25">
    <source>
        <dbReference type="Proteomes" id="UP000308230"/>
    </source>
</evidence>
<evidence type="ECO:0000256" key="13">
    <source>
        <dbReference type="ARBA" id="ARBA00023125"/>
    </source>
</evidence>
<dbReference type="InterPro" id="IPR010663">
    <property type="entry name" value="Znf_FPG/IleRS"/>
</dbReference>
<sequence>MPELPEMENYRRLLNETITGKSITKIEINREKSINMEIGQFQNHLLGTKIKSVSRRAKYLIFHLDSGMCLLLHLMLGGWIFLGNDDSNPDRTKQVILSFGNQKLYFIGLRLGYLHLLSQKQLVEELNDLGPEPLEPEFSFQVFDKLIEKRRGMLKTTLIDQKFISGIGNCYSDEICFEAKVLPTKKANTLSDKNKKALYDAIQNTLNKAVKAGGYMEEPFYNGDGFTGGYDSICNVYDREGMPCPRCGAKIAKAEISSRKTFYCKICQKE</sequence>
<evidence type="ECO:0000313" key="24">
    <source>
        <dbReference type="EMBL" id="TLS35451.1"/>
    </source>
</evidence>
<dbReference type="SMART" id="SM00898">
    <property type="entry name" value="Fapy_DNA_glyco"/>
    <property type="match status" value="1"/>
</dbReference>